<evidence type="ECO:0000256" key="3">
    <source>
        <dbReference type="ARBA" id="ARBA00022670"/>
    </source>
</evidence>
<dbReference type="Gene3D" id="3.60.60.10">
    <property type="entry name" value="Penicillin V Acylase, Chain A"/>
    <property type="match status" value="1"/>
</dbReference>
<protein>
    <recommendedName>
        <fullName evidence="6">Dipeptidase</fullName>
        <ecNumber evidence="6">3.4.-.-</ecNumber>
    </recommendedName>
</protein>
<keyword evidence="4 6" id="KW-0378">Hydrolase</keyword>
<comment type="caution">
    <text evidence="7">The sequence shown here is derived from an EMBL/GenBank/DDBJ whole genome shotgun (WGS) entry which is preliminary data.</text>
</comment>
<organism evidence="7 8">
    <name type="scientific">Candidatus Paralactobacillus gallistercoris</name>
    <dbReference type="NCBI Taxonomy" id="2838724"/>
    <lineage>
        <taxon>Bacteria</taxon>
        <taxon>Bacillati</taxon>
        <taxon>Bacillota</taxon>
        <taxon>Bacilli</taxon>
        <taxon>Lactobacillales</taxon>
        <taxon>Lactobacillaceae</taxon>
        <taxon>Lactobacillus</taxon>
    </lineage>
</organism>
<evidence type="ECO:0000256" key="6">
    <source>
        <dbReference type="RuleBase" id="RU364089"/>
    </source>
</evidence>
<keyword evidence="5 6" id="KW-0224">Dipeptidase</keyword>
<reference evidence="7" key="1">
    <citation type="journal article" date="2021" name="PeerJ">
        <title>Extensive microbial diversity within the chicken gut microbiome revealed by metagenomics and culture.</title>
        <authorList>
            <person name="Gilroy R."/>
            <person name="Ravi A."/>
            <person name="Getino M."/>
            <person name="Pursley I."/>
            <person name="Horton D.L."/>
            <person name="Alikhan N.F."/>
            <person name="Baker D."/>
            <person name="Gharbi K."/>
            <person name="Hall N."/>
            <person name="Watson M."/>
            <person name="Adriaenssens E.M."/>
            <person name="Foster-Nyarko E."/>
            <person name="Jarju S."/>
            <person name="Secka A."/>
            <person name="Antonio M."/>
            <person name="Oren A."/>
            <person name="Chaudhuri R.R."/>
            <person name="La Ragione R."/>
            <person name="Hildebrand F."/>
            <person name="Pallen M.J."/>
        </authorList>
    </citation>
    <scope>NUCLEOTIDE SEQUENCE</scope>
    <source>
        <strain evidence="7">F6-6636</strain>
    </source>
</reference>
<dbReference type="Pfam" id="PF03577">
    <property type="entry name" value="Peptidase_C69"/>
    <property type="match status" value="1"/>
</dbReference>
<dbReference type="PANTHER" id="PTHR12994:SF17">
    <property type="entry name" value="LD30995P"/>
    <property type="match status" value="1"/>
</dbReference>
<dbReference type="Proteomes" id="UP000777303">
    <property type="component" value="Unassembled WGS sequence"/>
</dbReference>
<dbReference type="InterPro" id="IPR047804">
    <property type="entry name" value="C69_dipept_A-like"/>
</dbReference>
<dbReference type="NCBIfam" id="NF033678">
    <property type="entry name" value="C69_fam_dipept"/>
    <property type="match status" value="1"/>
</dbReference>
<evidence type="ECO:0000256" key="2">
    <source>
        <dbReference type="ARBA" id="ARBA00007225"/>
    </source>
</evidence>
<dbReference type="AlphaFoldDB" id="A0A948X169"/>
<gene>
    <name evidence="7" type="ORF">H9901_02905</name>
</gene>
<reference evidence="7" key="2">
    <citation type="submission" date="2021-04" db="EMBL/GenBank/DDBJ databases">
        <authorList>
            <person name="Gilroy R."/>
        </authorList>
    </citation>
    <scope>NUCLEOTIDE SEQUENCE</scope>
    <source>
        <strain evidence="7">F6-6636</strain>
    </source>
</reference>
<dbReference type="GO" id="GO:0016805">
    <property type="term" value="F:dipeptidase activity"/>
    <property type="evidence" value="ECO:0007669"/>
    <property type="project" value="UniProtKB-KW"/>
</dbReference>
<dbReference type="InterPro" id="IPR005322">
    <property type="entry name" value="Peptidase_C69"/>
</dbReference>
<proteinExistence type="inferred from homology"/>
<dbReference type="EC" id="3.4.-.-" evidence="6"/>
<sequence>MTNREPLHACTSILVGKQASADGSVMIGRNEDFRAAWPKHFVVHPTADIEDNKYVSNDTGVTVALPKHRFKYTATPEWTDKYGVIEEDGINEEGVAMSATESAYSNARVLGYDPYSEHGIVEESMITITLPYVTSAREGVQRLGSLIEKYGAGESDGVLFADSDEAWYMEIGSGHHWVAKRIPDDEYAVVANRISLQVIDFDDSDNYMYSTGLPTFAQTHHLWDGKRAFNWRDIFGTNDHFDQVYNTARVWSGQRILTPSVQQDPEDLNVPFSRKPDKPIFLDDVTTVLSDHFNHTIYDTTGKRPEAHKYRPISLSKTQESHVLQMRPNMPNEIANLHWLAMGVSAESIYVPFYAGITDTPADYKVGGQTYTDNSAYWLYKLAGVLVDAHYHKFIRDLNNVQKDVYSKFLGKIAATDQQALAESDDVRRAKLLTDASFAMADTARQAIKHFIADVITKETDLSPLTFTTDENL</sequence>
<name>A0A948X169_9LACO</name>
<dbReference type="EMBL" id="JAHLFS010000039">
    <property type="protein sequence ID" value="MBU3851628.1"/>
    <property type="molecule type" value="Genomic_DNA"/>
</dbReference>
<dbReference type="GO" id="GO:0006508">
    <property type="term" value="P:proteolysis"/>
    <property type="evidence" value="ECO:0007669"/>
    <property type="project" value="UniProtKB-KW"/>
</dbReference>
<comment type="similarity">
    <text evidence="2 6">Belongs to the peptidase C69 family.</text>
</comment>
<keyword evidence="3 6" id="KW-0645">Protease</keyword>
<dbReference type="PANTHER" id="PTHR12994">
    <property type="entry name" value="SECERNIN"/>
    <property type="match status" value="1"/>
</dbReference>
<accession>A0A948X169</accession>
<evidence type="ECO:0000256" key="1">
    <source>
        <dbReference type="ARBA" id="ARBA00001670"/>
    </source>
</evidence>
<evidence type="ECO:0000313" key="8">
    <source>
        <dbReference type="Proteomes" id="UP000777303"/>
    </source>
</evidence>
<comment type="catalytic activity">
    <reaction evidence="1">
        <text>an L-aminoacyl-L-amino acid + H2O = 2 an L-alpha-amino acid</text>
        <dbReference type="Rhea" id="RHEA:48940"/>
        <dbReference type="ChEBI" id="CHEBI:15377"/>
        <dbReference type="ChEBI" id="CHEBI:59869"/>
        <dbReference type="ChEBI" id="CHEBI:77460"/>
        <dbReference type="EC" id="3.4.13.19"/>
    </reaction>
</comment>
<evidence type="ECO:0000313" key="7">
    <source>
        <dbReference type="EMBL" id="MBU3851628.1"/>
    </source>
</evidence>
<dbReference type="GO" id="GO:0070004">
    <property type="term" value="F:cysteine-type exopeptidase activity"/>
    <property type="evidence" value="ECO:0007669"/>
    <property type="project" value="InterPro"/>
</dbReference>
<evidence type="ECO:0000256" key="5">
    <source>
        <dbReference type="ARBA" id="ARBA00022997"/>
    </source>
</evidence>
<evidence type="ECO:0000256" key="4">
    <source>
        <dbReference type="ARBA" id="ARBA00022801"/>
    </source>
</evidence>